<dbReference type="PANTHER" id="PTHR12517">
    <property type="entry name" value="VACUOLAR PROTEIN SORTING-ASSOCIATED PROTEIN 13B"/>
    <property type="match status" value="1"/>
</dbReference>
<dbReference type="Pfam" id="PF12624">
    <property type="entry name" value="VPS13_N"/>
    <property type="match status" value="1"/>
</dbReference>
<evidence type="ECO:0000313" key="5">
    <source>
        <dbReference type="Proteomes" id="UP000095300"/>
    </source>
</evidence>
<keyword evidence="5" id="KW-1185">Reference proteome</keyword>
<keyword evidence="1" id="KW-0813">Transport</keyword>
<proteinExistence type="predicted"/>
<dbReference type="STRING" id="35570.A0A1I8PES7"/>
<dbReference type="InterPro" id="IPR039782">
    <property type="entry name" value="VPS13B"/>
</dbReference>
<sequence>MFKIESYITPIILNYLAKYVKNIRPQDFQVCLWEGEVTFQNLDLRLDVLEQELNLPFEFLSGHIHELVIQVPWTKITSEPIKVLINTIEFVLKGKSDDSGTCKSSASNSPQHAPMVDGGKTSRKEDETSSMGSGLAMKIVNNINVQCQNIILKYVEEDIVVSMNVQYLSYCPANEVWQPAMVDINPHKVLMRKLINISDLTICLDKRNSAGQIDVCQEPVLYRCTLEIRFLRKYNSNTMTSSSITRIGIFTQALDLNLSSIQIPMLMRLIKFLTSLSPDSDDDDVYSAHKERNVDSAASTEGSSYLSWAWNLLPSFSLEEADEIDGSNDDTVGHTKDVGLYIEELNFTLKNSEFINDAIMGGIKRIRYTPIVRFTFGGLYFERVAVKEIDWISTKAGLSSIYVEPLGQYRTEDNQESLALIETAPYTNMRSFIDKSLFDEQCMIADRGWGVTNYEDYITRITDDYLIYRSPILAFDVITYRSSSESKDGAGISNNLSNNAALGGNNRCVDFHKQYRLLSAGITFRLNETFMQVKTIIKRFIDSYDSLAYSSNVEKSEAHDTGAAIKQKSLTYQPDHSNKPNETAQQHASVENASLGGRSLTAPTSDGSPKLHPPLVEDYDALMQGIPLCKYKIDLKQIQVEVYGKTEANALRIHKRLPMSIKNSLPYLLLYFEQVEGNLSTPINPDKLVHTTCQLPDKPQELLNACYDNYELSVKEFSLALVSSSKDTLIRLATIPKLQLSYGTLLQSHHWKSDEVPIKKLDVQCDNIKMEFSKRELWTLLYLYQALWSYQPQALIKVVGILNHPFELADSIALSCLFSKWQVKRRHYHTFDVWNTTLTALSADVLLDRNSIQFQRCNVLNTTARMHNSQNKWLEMQLQFPCVVQESAVHHQKSLSSKKEEHIYMALGIWMERFNLIGDKNLLEFLTFTCKDSRFVREYSVESETQHQILQNPPPNTASHHTSSAPSTSAFQNNPAMPQVFARKSSRNSNSQRKISHPEETIHYSSEKDERLEYTTTDPLMTEEPLNMTIETKENNEDKIKTYFKQFNTIIIYMEIAQSQMDLTMHKYASNENILYTRFTLPRILLKSTFAEYITRSSLRLKVNPPLTTKTTFNWTIQFLDLAIETIVDGQAMVVLQPWQTTVTVAMNKRKQNTTIHTDISQFNATSFKPQSTTPKVVKQKLKHALPEHSLKSQENSSVSSGSLKEIFSGSEHYKDSSSATPSSPKPSAKSKPNAAEQQQQSATADKAQELVCLNLHLDSSTIYVYGDNIKTLQDHFQHLMKLVELASTITTAKRDVRAARDSPKVKILTLSEDHQHIKEFMDLDSNSDISATKPGTENKSLLNKISLFCQWTIAKVIAEISNLPEHVHRSKIVVELEDFLCTVDQGHDFTKYTSKIGNFNLNFYNQRSPNNDEWLAQENLRIRMIAETTDLPFLNVILTKVSLRDFYKRIGVKRKGEVDRQISEILIVMQAMEIIVDFDCLQEFVKPLCDLMGSYDEEQQTYRRESIVMASDLPLMHFESKGITCYFPSANASQQCSVLICKIDGMNVTPNLQNPLQRKPLRPDVYGKAASMGILTIPGSMVEDRQYELTMRKLSAASGNWQEILTHMRNKDHNFHTNPAVEWNNPERKQSLRLAEIFKNFTLISIYAPNIVYNSILICGEAYEFNCSSDFVANINTEQLHMFGCHLRKLQQISGIVHSTTHRKVSLSYSAGKSPTEAMSYISPLVNSYALQMRPSKSLSSSIAKGVAVNAMENRRFSRLGSASQFESIDEDAEPLTKTDSGVQSIGSKPSIGNTLTAKDTLFSLNSTSMFLEKISHAQHATTLPTASIKRNLPKSISLLAGVFVFRIFESLPREDINEDQDCNGKPLISCTISQPSFMITQNIYDSVVNFSIFNFSIFLPTIRRNFPNFPEAPVNVFSEPIVDTLPGELSSTGIPPAFLTYKAHQTKLKMREIEIDLSKPLVITLSIDYVEEICKNLMIIYNSICSNTLANCLSLEPVSRKSKVMLMKENTLNADRLNVKCHNIALKLTNHQNYECDLVFNDLKINVKYLTRPEKCSVKYALAATYLRTNRNIFIHPIALKGSLDFVSEPWNRLPLINVICKFNVIQIDVATFMLKQLQQAFNDLSKVAAHAQAQWRKFQALHLHGNDESDLNRRTLRQLKCPAVTSFIQNNKSLKREEFYQDDLRAGAFQFVELMSDAVLPLPYQIQIIKKDYGIICWRYPQPRKMCRIHIYPVPMAISNPIHIKCRMEYFSEVHEEFLHYCDFWLSETNSKEIKLPEREICATIWRVVILQSLVSIDGECFDTSEEDEELQSIMNIEEVLGKGRKDSDFMLHPRVLVACMKVDTTFQSKSVPKAQLLLSCNSIYVKLLNQSEEGDELPSMLKHFHLAKTTKIPHVFFILTIQNIKLHAVFYSWLNYNVNSSLTTHMKYLDYGFLNMLPLLEETSMQTYFAVDQKKNVVNVNLVCDRLRFNVGPSALHSLLASKQHWEECLARDEQQQQQQLRHALIPKCVIVNRTMTVMDFGQTGTHEHIPLNPKECYLYSFRSDCHKQELTLYVSDEETNTVYTSASIPILFKFDTESLVQDLCIGTKCITVKSKKLSASQICILIQGQIELVSMVPHNLHLEFRQEGKVYEESNKPLEYFIERYGRNSFFYSVARDSNISMRLMLADKKIRARTGDIPLRMNKKLPWLVKVPINGSEFISFWVRILREDIPNVASNIFCPQKILITIWPIFEITSMLNCSIQAKEENTLEEFYCAGQGGHYILDAAATHLTEHPIRFRYNFPLGISSQDSYILRLRSFDWQKFFWYDDNKWNIDSALNLLTPTVLKHWPMEDEEELKLQRISQSSGETDVIYNTQVSREFSCTLNLEVAPWGMFINGTGVEICLSELTNAVNGGAPTRHPKQVVVAVNSLEMLFNVTQGFTIAIRNGSSWLSSLPIFFENTSFGKHKRYCVLTETEVTDIVILRANEVFKFVLKMKIENGRKVLKLSSKFGVVNYTKVQLSLLPFALDHKENVARTNIQALDERSQKTTLTPATGWENSIGISLSTFYDINFENAQRSVDSAAFVYFVVVKLHENAEISMPIPLTLPFHRKSISIQNGRESIALMVSLIEHGHIYYLTINEDISPAVLVNNQTDCGFIVAQTNVPESGKVSSPTPEYDGKHLEWYHMIPPQSKCYYTPPEWYIRFPDVESTLCNITLALYDAMSTKKTIKWSKPIRLDKTWKKFLHIPGHGDVKVIICDKHRVIRINIYYISQQMEFSVKDLRLRLSTTEPKISNNSEINENKSSPTTITNLYTETPQFSKPDVCHHFRNECESRPNTKLRLFIKEIVLSLHSDSAQHQCMKREVVSLFADDFLLAFDDSEDERIMNVAIPNLQIDNQLFSTGKYDFPVILCAQELYEKTDLLPEPYYMGSYYKYLMEKTPMISLKLKLYEDEFKICSLNCRFNPVRAYIEDAYITDFLDALVECEPSNCAYRPKMDNERMVLLANQMKIPHEVESTALYTAEPLHLRAFCIEPMSVLLSVHTSVRLYIALDHSPLSFSAYERNHLLTMPLKFGQSLGMHYLSGAIFGAGWVVGSLEILGSPSGLARSVTTGLKDFVSMPVRGLFRGPWGFIVGVTQGSASLLRNVTAGTVNSVTKLAASVARNLDRLTLDEEHIERTEALRRSRPQGFAEGLSQGMTGLGISMLGAVGGLAHHTLEARSTVEVFTGLSKGLVGAFTKPISGAAELLALAGQGMLQTVGFNAMPKQRSPSDSRNLSLEPSGYRTWKLLPIEMGADQILFYNEITLMAEEQPKRGYVFLTSAVFAIVEAEGDRLQCALPLNKVEITADVNDKTRYYVRVTRERRDIEEDAKYTNERIINFLHTSSIKIASDTLYDLLQTHNETEDPSTNNAAWNYRHSQTLDWTFYINEHLGEYIMRYLKILNSKYQN</sequence>
<dbReference type="InterPro" id="IPR026854">
    <property type="entry name" value="VPS13_N"/>
</dbReference>
<feature type="compositionally biased region" description="Low complexity" evidence="2">
    <location>
        <begin position="957"/>
        <end position="970"/>
    </location>
</feature>
<feature type="compositionally biased region" description="Polar residues" evidence="2">
    <location>
        <begin position="1193"/>
        <end position="1203"/>
    </location>
</feature>
<protein>
    <recommendedName>
        <fullName evidence="3">Chorein N-terminal domain-containing protein</fullName>
    </recommendedName>
</protein>
<feature type="compositionally biased region" description="Polar residues" evidence="2">
    <location>
        <begin position="101"/>
        <end position="111"/>
    </location>
</feature>
<name>A0A1I8PES7_STOCA</name>
<evidence type="ECO:0000259" key="3">
    <source>
        <dbReference type="Pfam" id="PF12624"/>
    </source>
</evidence>
<evidence type="ECO:0000313" key="4">
    <source>
        <dbReference type="EnsemblMetazoa" id="SCAU007449-PA"/>
    </source>
</evidence>
<feature type="region of interest" description="Disordered" evidence="2">
    <location>
        <begin position="1171"/>
        <end position="1244"/>
    </location>
</feature>
<evidence type="ECO:0000256" key="1">
    <source>
        <dbReference type="ARBA" id="ARBA00022448"/>
    </source>
</evidence>
<feature type="region of interest" description="Disordered" evidence="2">
    <location>
        <begin position="96"/>
        <end position="129"/>
    </location>
</feature>
<dbReference type="Proteomes" id="UP000095300">
    <property type="component" value="Unassembled WGS sequence"/>
</dbReference>
<feature type="compositionally biased region" description="Low complexity" evidence="2">
    <location>
        <begin position="1217"/>
        <end position="1236"/>
    </location>
</feature>
<accession>A0A1I8PES7</accession>
<feature type="domain" description="Chorein N-terminal" evidence="3">
    <location>
        <begin position="5"/>
        <end position="209"/>
    </location>
</feature>
<dbReference type="VEuPathDB" id="VectorBase:SCAU007449"/>
<gene>
    <name evidence="4" type="primary">106086718</name>
</gene>
<dbReference type="EnsemblMetazoa" id="SCAU007449-RA">
    <property type="protein sequence ID" value="SCAU007449-PA"/>
    <property type="gene ID" value="SCAU007449"/>
</dbReference>
<reference evidence="4" key="1">
    <citation type="submission" date="2020-05" db="UniProtKB">
        <authorList>
            <consortium name="EnsemblMetazoa"/>
        </authorList>
    </citation>
    <scope>IDENTIFICATION</scope>
    <source>
        <strain evidence="4">USDA</strain>
    </source>
</reference>
<dbReference type="PANTHER" id="PTHR12517:SF0">
    <property type="entry name" value="INTERMEMBRANE LIPID TRANSFER PROTEIN VPS13B"/>
    <property type="match status" value="1"/>
</dbReference>
<evidence type="ECO:0000256" key="2">
    <source>
        <dbReference type="SAM" id="MobiDB-lite"/>
    </source>
</evidence>
<feature type="region of interest" description="Disordered" evidence="2">
    <location>
        <begin position="945"/>
        <end position="1010"/>
    </location>
</feature>
<organism evidence="4 5">
    <name type="scientific">Stomoxys calcitrans</name>
    <name type="common">Stable fly</name>
    <name type="synonym">Conops calcitrans</name>
    <dbReference type="NCBI Taxonomy" id="35570"/>
    <lineage>
        <taxon>Eukaryota</taxon>
        <taxon>Metazoa</taxon>
        <taxon>Ecdysozoa</taxon>
        <taxon>Arthropoda</taxon>
        <taxon>Hexapoda</taxon>
        <taxon>Insecta</taxon>
        <taxon>Pterygota</taxon>
        <taxon>Neoptera</taxon>
        <taxon>Endopterygota</taxon>
        <taxon>Diptera</taxon>
        <taxon>Brachycera</taxon>
        <taxon>Muscomorpha</taxon>
        <taxon>Muscoidea</taxon>
        <taxon>Muscidae</taxon>
        <taxon>Stomoxys</taxon>
    </lineage>
</organism>
<dbReference type="OrthoDB" id="445152at2759"/>
<feature type="compositionally biased region" description="Basic and acidic residues" evidence="2">
    <location>
        <begin position="996"/>
        <end position="1010"/>
    </location>
</feature>